<dbReference type="AlphaFoldDB" id="A0ABD0K3B5"/>
<protein>
    <submittedName>
        <fullName evidence="1">Uncharacterized protein</fullName>
    </submittedName>
</protein>
<keyword evidence="2" id="KW-1185">Reference proteome</keyword>
<sequence>REQSMSPPSITRFAAPGEQVLARRDAALRNMWYNWHHRLNSEFTMELSGSRLNVLSAVLGLGLCVAMVTAAPMASESFDDDVSPNAVHTTAQELQSVVHLLHSLLSLNERRYPATGPSDSLFARSQARKRGFGKLSTRILSAVEEATKRVSVQFKPQPVDISNSP</sequence>
<evidence type="ECO:0000313" key="2">
    <source>
        <dbReference type="Proteomes" id="UP001519460"/>
    </source>
</evidence>
<dbReference type="Proteomes" id="UP001519460">
    <property type="component" value="Unassembled WGS sequence"/>
</dbReference>
<reference evidence="1 2" key="1">
    <citation type="journal article" date="2023" name="Sci. Data">
        <title>Genome assembly of the Korean intertidal mud-creeper Batillaria attramentaria.</title>
        <authorList>
            <person name="Patra A.K."/>
            <person name="Ho P.T."/>
            <person name="Jun S."/>
            <person name="Lee S.J."/>
            <person name="Kim Y."/>
            <person name="Won Y.J."/>
        </authorList>
    </citation>
    <scope>NUCLEOTIDE SEQUENCE [LARGE SCALE GENOMIC DNA]</scope>
    <source>
        <strain evidence="1">Wonlab-2016</strain>
    </source>
</reference>
<evidence type="ECO:0000313" key="1">
    <source>
        <dbReference type="EMBL" id="KAK7481511.1"/>
    </source>
</evidence>
<comment type="caution">
    <text evidence="1">The sequence shown here is derived from an EMBL/GenBank/DDBJ whole genome shotgun (WGS) entry which is preliminary data.</text>
</comment>
<gene>
    <name evidence="1" type="ORF">BaRGS_00027273</name>
</gene>
<proteinExistence type="predicted"/>
<accession>A0ABD0K3B5</accession>
<dbReference type="EMBL" id="JACVVK020000261">
    <property type="protein sequence ID" value="KAK7481511.1"/>
    <property type="molecule type" value="Genomic_DNA"/>
</dbReference>
<organism evidence="1 2">
    <name type="scientific">Batillaria attramentaria</name>
    <dbReference type="NCBI Taxonomy" id="370345"/>
    <lineage>
        <taxon>Eukaryota</taxon>
        <taxon>Metazoa</taxon>
        <taxon>Spiralia</taxon>
        <taxon>Lophotrochozoa</taxon>
        <taxon>Mollusca</taxon>
        <taxon>Gastropoda</taxon>
        <taxon>Caenogastropoda</taxon>
        <taxon>Sorbeoconcha</taxon>
        <taxon>Cerithioidea</taxon>
        <taxon>Batillariidae</taxon>
        <taxon>Batillaria</taxon>
    </lineage>
</organism>
<feature type="non-terminal residue" evidence="1">
    <location>
        <position position="1"/>
    </location>
</feature>
<name>A0ABD0K3B5_9CAEN</name>